<dbReference type="EMBL" id="KR736333">
    <property type="protein sequence ID" value="ALO81909.1"/>
    <property type="molecule type" value="Genomic_DNA"/>
</dbReference>
<keyword evidence="15 18" id="KW-0472">Membrane</keyword>
<gene>
    <name evidence="19" type="primary">ND2</name>
</gene>
<keyword evidence="9" id="KW-1278">Translocase</keyword>
<feature type="transmembrane region" description="Helical" evidence="18">
    <location>
        <begin position="65"/>
        <end position="88"/>
    </location>
</feature>
<dbReference type="GO" id="GO:0006120">
    <property type="term" value="P:mitochondrial electron transport, NADH to ubiquinone"/>
    <property type="evidence" value="ECO:0007669"/>
    <property type="project" value="TreeGrafter"/>
</dbReference>
<feature type="transmembrane region" description="Helical" evidence="18">
    <location>
        <begin position="236"/>
        <end position="253"/>
    </location>
</feature>
<feature type="transmembrane region" description="Helical" evidence="18">
    <location>
        <begin position="201"/>
        <end position="224"/>
    </location>
</feature>
<keyword evidence="8" id="KW-0999">Mitochondrion inner membrane</keyword>
<keyword evidence="7 18" id="KW-0812">Transmembrane</keyword>
<evidence type="ECO:0000256" key="1">
    <source>
        <dbReference type="ARBA" id="ARBA00004448"/>
    </source>
</evidence>
<evidence type="ECO:0000256" key="11">
    <source>
        <dbReference type="ARBA" id="ARBA00022989"/>
    </source>
</evidence>
<feature type="transmembrane region" description="Helical" evidence="18">
    <location>
        <begin position="130"/>
        <end position="147"/>
    </location>
</feature>
<dbReference type="GO" id="GO:0008137">
    <property type="term" value="F:NADH dehydrogenase (ubiquinone) activity"/>
    <property type="evidence" value="ECO:0007669"/>
    <property type="project" value="UniProtKB-EC"/>
</dbReference>
<comment type="catalytic activity">
    <reaction evidence="17">
        <text>a ubiquinone + NADH + 5 H(+)(in) = a ubiquinol + NAD(+) + 4 H(+)(out)</text>
        <dbReference type="Rhea" id="RHEA:29091"/>
        <dbReference type="Rhea" id="RHEA-COMP:9565"/>
        <dbReference type="Rhea" id="RHEA-COMP:9566"/>
        <dbReference type="ChEBI" id="CHEBI:15378"/>
        <dbReference type="ChEBI" id="CHEBI:16389"/>
        <dbReference type="ChEBI" id="CHEBI:17976"/>
        <dbReference type="ChEBI" id="CHEBI:57540"/>
        <dbReference type="ChEBI" id="CHEBI:57945"/>
        <dbReference type="EC" id="7.1.1.2"/>
    </reaction>
</comment>
<dbReference type="InterPro" id="IPR050175">
    <property type="entry name" value="Complex_I_Subunit_2"/>
</dbReference>
<accession>A0A1B0TKT9</accession>
<evidence type="ECO:0000256" key="3">
    <source>
        <dbReference type="ARBA" id="ARBA00012944"/>
    </source>
</evidence>
<feature type="transmembrane region" description="Helical" evidence="18">
    <location>
        <begin position="95"/>
        <end position="118"/>
    </location>
</feature>
<keyword evidence="13" id="KW-0830">Ubiquinone</keyword>
<feature type="transmembrane region" description="Helical" evidence="18">
    <location>
        <begin position="6"/>
        <end position="26"/>
    </location>
</feature>
<evidence type="ECO:0000256" key="14">
    <source>
        <dbReference type="ARBA" id="ARBA00023128"/>
    </source>
</evidence>
<geneLocation type="mitochondrion" evidence="19"/>
<keyword evidence="11 18" id="KW-1133">Transmembrane helix</keyword>
<organism evidence="19">
    <name type="scientific">Cernuella virgata</name>
    <dbReference type="NCBI Taxonomy" id="145650"/>
    <lineage>
        <taxon>Eukaryota</taxon>
        <taxon>Metazoa</taxon>
        <taxon>Spiralia</taxon>
        <taxon>Lophotrochozoa</taxon>
        <taxon>Mollusca</taxon>
        <taxon>Gastropoda</taxon>
        <taxon>Heterobranchia</taxon>
        <taxon>Euthyneura</taxon>
        <taxon>Panpulmonata</taxon>
        <taxon>Eupulmonata</taxon>
        <taxon>Stylommatophora</taxon>
        <taxon>Helicina</taxon>
        <taxon>Helicoidea</taxon>
        <taxon>Geomitridae</taxon>
        <taxon>Cernuella</taxon>
    </lineage>
</organism>
<protein>
    <recommendedName>
        <fullName evidence="4">NADH-ubiquinone oxidoreductase chain 2</fullName>
        <ecNumber evidence="3">7.1.1.2</ecNumber>
    </recommendedName>
    <alternativeName>
        <fullName evidence="16">NADH dehydrogenase subunit 2</fullName>
    </alternativeName>
</protein>
<evidence type="ECO:0000256" key="5">
    <source>
        <dbReference type="ARBA" id="ARBA00022448"/>
    </source>
</evidence>
<keyword evidence="5" id="KW-0813">Transport</keyword>
<feature type="transmembrane region" description="Helical" evidence="18">
    <location>
        <begin position="38"/>
        <end position="59"/>
    </location>
</feature>
<evidence type="ECO:0000256" key="4">
    <source>
        <dbReference type="ARBA" id="ARBA00021008"/>
    </source>
</evidence>
<sequence>MSSGWIMIILMMELGLFFFVFMCMEYNLLSIARSCLKYFMIQSVSSLLLLVSGLLLFSMLDLPSWLVHLFFLVGVTLKLGAFPMLFWVIPVLGELPFILIGMVGCPLKVLPLMMYSAYYASCNPPVGVNGMNFISLLTMVSGVWLGLHVKTTRGMLGASSISHTGWFILSTHSASIMKYFMCYAVSLIMVLYYLWGQNSFMGALNLLGLAGLPPFSVFVGKIIVVYTSLRSNISEVFLMLAMLVSAVSLFYYLKFSFSMYLYNSNVMPHKFSFAGYFPFMVNCAFALLFLCV</sequence>
<evidence type="ECO:0000256" key="9">
    <source>
        <dbReference type="ARBA" id="ARBA00022967"/>
    </source>
</evidence>
<keyword evidence="12" id="KW-0520">NAD</keyword>
<name>A0A1B0TKT9_9EUPU</name>
<keyword evidence="6" id="KW-0679">Respiratory chain</keyword>
<dbReference type="AlphaFoldDB" id="A0A1B0TKT9"/>
<evidence type="ECO:0000256" key="16">
    <source>
        <dbReference type="ARBA" id="ARBA00031028"/>
    </source>
</evidence>
<comment type="similarity">
    <text evidence="2">Belongs to the complex I subunit 2 family.</text>
</comment>
<feature type="transmembrane region" description="Helical" evidence="18">
    <location>
        <begin position="176"/>
        <end position="195"/>
    </location>
</feature>
<evidence type="ECO:0000256" key="7">
    <source>
        <dbReference type="ARBA" id="ARBA00022692"/>
    </source>
</evidence>
<evidence type="ECO:0000256" key="13">
    <source>
        <dbReference type="ARBA" id="ARBA00023075"/>
    </source>
</evidence>
<dbReference type="EC" id="7.1.1.2" evidence="3"/>
<reference evidence="19" key="1">
    <citation type="journal article" date="2016" name="Zookeys">
        <title>The mitochondrial genome of the land snail Cernuella virgata (Da Costa, 1778): the first complete sequence in the family Hygromiidae (Pulmonata, Stylommatophora).</title>
        <authorList>
            <person name="Lin J.H."/>
            <person name="Zhou W.C."/>
            <person name="Ding H.L."/>
            <person name="Wang P."/>
            <person name="Ai H.M."/>
        </authorList>
    </citation>
    <scope>NUCLEOTIDE SEQUENCE</scope>
</reference>
<evidence type="ECO:0000313" key="19">
    <source>
        <dbReference type="EMBL" id="ALO81909.1"/>
    </source>
</evidence>
<keyword evidence="10" id="KW-0249">Electron transport</keyword>
<evidence type="ECO:0000256" key="8">
    <source>
        <dbReference type="ARBA" id="ARBA00022792"/>
    </source>
</evidence>
<evidence type="ECO:0000256" key="6">
    <source>
        <dbReference type="ARBA" id="ARBA00022660"/>
    </source>
</evidence>
<evidence type="ECO:0000256" key="10">
    <source>
        <dbReference type="ARBA" id="ARBA00022982"/>
    </source>
</evidence>
<keyword evidence="14 19" id="KW-0496">Mitochondrion</keyword>
<proteinExistence type="inferred from homology"/>
<evidence type="ECO:0000256" key="2">
    <source>
        <dbReference type="ARBA" id="ARBA00007012"/>
    </source>
</evidence>
<dbReference type="PANTHER" id="PTHR46552:SF1">
    <property type="entry name" value="NADH-UBIQUINONE OXIDOREDUCTASE CHAIN 2"/>
    <property type="match status" value="1"/>
</dbReference>
<evidence type="ECO:0000256" key="18">
    <source>
        <dbReference type="SAM" id="Phobius"/>
    </source>
</evidence>
<comment type="subcellular location">
    <subcellularLocation>
        <location evidence="1">Mitochondrion inner membrane</location>
        <topology evidence="1">Multi-pass membrane protein</topology>
    </subcellularLocation>
</comment>
<dbReference type="PANTHER" id="PTHR46552">
    <property type="entry name" value="NADH-UBIQUINONE OXIDOREDUCTASE CHAIN 2"/>
    <property type="match status" value="1"/>
</dbReference>
<dbReference type="GO" id="GO:0005743">
    <property type="term" value="C:mitochondrial inner membrane"/>
    <property type="evidence" value="ECO:0007669"/>
    <property type="project" value="UniProtKB-SubCell"/>
</dbReference>
<evidence type="ECO:0000256" key="12">
    <source>
        <dbReference type="ARBA" id="ARBA00023027"/>
    </source>
</evidence>
<evidence type="ECO:0000256" key="17">
    <source>
        <dbReference type="ARBA" id="ARBA00049551"/>
    </source>
</evidence>
<evidence type="ECO:0000256" key="15">
    <source>
        <dbReference type="ARBA" id="ARBA00023136"/>
    </source>
</evidence>
<feature type="transmembrane region" description="Helical" evidence="18">
    <location>
        <begin position="273"/>
        <end position="291"/>
    </location>
</feature>